<evidence type="ECO:0000313" key="3">
    <source>
        <dbReference type="EMBL" id="KAF7492135.1"/>
    </source>
</evidence>
<dbReference type="EnsemblMetazoa" id="SSS_2433s_mrna">
    <property type="protein sequence ID" value="KAF7492135.1"/>
    <property type="gene ID" value="SSS_2433"/>
</dbReference>
<sequence length="670" mass="77117">MKKSFNCMKVSKYVSDRTRTTSTQLYLREEEYILYILFGVFNAHYLAWIKSSSPAIYHNSFLDRFDALQQSISLAFSNVSMKRMDYVVKLSRRLCFKFKRQLIIEIAKSSSTTKSQLTLSLSKFNAPKSKTRPRHIIGVVFREIDESYGQIDPNSVHFFDFESDSSCSIDVLPKFNNSDLKMQIDLHYLLETSDSESKKQTKLSASTRILTLKEYEISGYSGFSERIEINEGGEEKIFRLNFHWELDREKMFETIQYPEIVSKYFSGSVLALGTYFFRFYSTLYGELLRKNITKNEAIRSFSEVSFVIGSTQRLQLTPYIIDVCNQIDSQTNIQCDQEMCPIWFHLVHAIILLLDQDQTDSIEIFMKKLQTEPFNHIVRFGCREEILQANNEIAKHLKKTNQLFVKDQGQHHHLHQMLIKKMQKFLKQNDPIIHRDCFQTLLLNLLLDTTRKELYSLQKSSILLFTNFFELTKMSSSSFSLDAFSSILPPSSSSSSVLTSMSSSSAFPSSMSISYSTSSVISTAASSAIESENFSGNDDERKEILDLSTMIKKLSIKASVDNNGGDDDDDEHNEQAKNYPKHSARSNDGDDSNVVTNRIENGRMTNQNNLQSKKLPLKVLLIKQLMIDSFPGQEFDFDNEPKLIYLLRQLVKAFTQNNILRKILNNQISS</sequence>
<dbReference type="Proteomes" id="UP000070412">
    <property type="component" value="Unassembled WGS sequence"/>
</dbReference>
<feature type="transmembrane region" description="Helical" evidence="2">
    <location>
        <begin position="32"/>
        <end position="49"/>
    </location>
</feature>
<organism evidence="3">
    <name type="scientific">Sarcoptes scabiei</name>
    <name type="common">Itch mite</name>
    <name type="synonym">Acarus scabiei</name>
    <dbReference type="NCBI Taxonomy" id="52283"/>
    <lineage>
        <taxon>Eukaryota</taxon>
        <taxon>Metazoa</taxon>
        <taxon>Ecdysozoa</taxon>
        <taxon>Arthropoda</taxon>
        <taxon>Chelicerata</taxon>
        <taxon>Arachnida</taxon>
        <taxon>Acari</taxon>
        <taxon>Acariformes</taxon>
        <taxon>Sarcoptiformes</taxon>
        <taxon>Astigmata</taxon>
        <taxon>Psoroptidia</taxon>
        <taxon>Sarcoptoidea</taxon>
        <taxon>Sarcoptidae</taxon>
        <taxon>Sarcoptinae</taxon>
        <taxon>Sarcoptes</taxon>
    </lineage>
</organism>
<dbReference type="AlphaFoldDB" id="A0A834VE12"/>
<feature type="region of interest" description="Disordered" evidence="1">
    <location>
        <begin position="559"/>
        <end position="607"/>
    </location>
</feature>
<keyword evidence="5" id="KW-1185">Reference proteome</keyword>
<evidence type="ECO:0000313" key="5">
    <source>
        <dbReference type="Proteomes" id="UP000070412"/>
    </source>
</evidence>
<name>A0A834VE12_SARSC</name>
<proteinExistence type="predicted"/>
<evidence type="ECO:0000313" key="4">
    <source>
        <dbReference type="EnsemblMetazoa" id="KAF7492135.1"/>
    </source>
</evidence>
<protein>
    <submittedName>
        <fullName evidence="3 4">Uncharacterized protein</fullName>
    </submittedName>
</protein>
<reference evidence="5" key="1">
    <citation type="journal article" date="2020" name="PLoS Negl. Trop. Dis.">
        <title>High-quality nuclear genome for Sarcoptes scabiei-A critical resource for a neglected parasite.</title>
        <authorList>
            <person name="Korhonen P.K."/>
            <person name="Gasser R.B."/>
            <person name="Ma G."/>
            <person name="Wang T."/>
            <person name="Stroehlein A.J."/>
            <person name="Young N.D."/>
            <person name="Ang C.S."/>
            <person name="Fernando D.D."/>
            <person name="Lu H.C."/>
            <person name="Taylor S."/>
            <person name="Reynolds S.L."/>
            <person name="Mofiz E."/>
            <person name="Najaraj S.H."/>
            <person name="Gowda H."/>
            <person name="Madugundu A."/>
            <person name="Renuse S."/>
            <person name="Holt D."/>
            <person name="Pandey A."/>
            <person name="Papenfuss A.T."/>
            <person name="Fischer K."/>
        </authorList>
    </citation>
    <scope>NUCLEOTIDE SEQUENCE [LARGE SCALE GENOMIC DNA]</scope>
</reference>
<dbReference type="EMBL" id="WVUK01000056">
    <property type="protein sequence ID" value="KAF7492135.1"/>
    <property type="molecule type" value="Genomic_DNA"/>
</dbReference>
<dbReference type="OrthoDB" id="10412133at2759"/>
<keyword evidence="2" id="KW-0472">Membrane</keyword>
<evidence type="ECO:0000256" key="1">
    <source>
        <dbReference type="SAM" id="MobiDB-lite"/>
    </source>
</evidence>
<reference evidence="3" key="2">
    <citation type="submission" date="2020-01" db="EMBL/GenBank/DDBJ databases">
        <authorList>
            <person name="Korhonen P.K.K."/>
            <person name="Guangxu M.G."/>
            <person name="Wang T.W."/>
            <person name="Stroehlein A.J.S."/>
            <person name="Young N.D."/>
            <person name="Ang C.-S.A."/>
            <person name="Fernando D.W.F."/>
            <person name="Lu H.L."/>
            <person name="Taylor S.T."/>
            <person name="Ehtesham M.E.M."/>
            <person name="Najaraj S.H.N."/>
            <person name="Harsha G.H.G."/>
            <person name="Madugundu A.M."/>
            <person name="Renuse S.R."/>
            <person name="Holt D.H."/>
            <person name="Pandey A.P."/>
            <person name="Papenfuss A.P."/>
            <person name="Gasser R.B.G."/>
            <person name="Fischer K.F."/>
        </authorList>
    </citation>
    <scope>NUCLEOTIDE SEQUENCE</scope>
    <source>
        <strain evidence="3">SSS_KF_BRIS2020</strain>
    </source>
</reference>
<feature type="compositionally biased region" description="Polar residues" evidence="1">
    <location>
        <begin position="593"/>
        <end position="607"/>
    </location>
</feature>
<gene>
    <name evidence="3" type="ORF">SSS_2433</name>
</gene>
<evidence type="ECO:0000256" key="2">
    <source>
        <dbReference type="SAM" id="Phobius"/>
    </source>
</evidence>
<keyword evidence="2" id="KW-0812">Transmembrane</keyword>
<keyword evidence="2" id="KW-1133">Transmembrane helix</keyword>
<reference evidence="4" key="3">
    <citation type="submission" date="2022-06" db="UniProtKB">
        <authorList>
            <consortium name="EnsemblMetazoa"/>
        </authorList>
    </citation>
    <scope>IDENTIFICATION</scope>
</reference>
<accession>A0A834VE12</accession>